<name>A0AAW1W7T8_RUBAR</name>
<feature type="transmembrane region" description="Helical" evidence="7">
    <location>
        <begin position="95"/>
        <end position="114"/>
    </location>
</feature>
<keyword evidence="6 7" id="KW-0472">Membrane</keyword>
<evidence type="ECO:0000256" key="5">
    <source>
        <dbReference type="ARBA" id="ARBA00022989"/>
    </source>
</evidence>
<dbReference type="Pfam" id="PF03208">
    <property type="entry name" value="PRA1"/>
    <property type="match status" value="1"/>
</dbReference>
<feature type="compositionally biased region" description="Low complexity" evidence="8">
    <location>
        <begin position="20"/>
        <end position="32"/>
    </location>
</feature>
<evidence type="ECO:0000256" key="4">
    <source>
        <dbReference type="ARBA" id="ARBA00022692"/>
    </source>
</evidence>
<evidence type="ECO:0000256" key="3">
    <source>
        <dbReference type="ARBA" id="ARBA00006483"/>
    </source>
</evidence>
<reference evidence="9 10" key="1">
    <citation type="journal article" date="2023" name="G3 (Bethesda)">
        <title>A chromosome-length genome assembly and annotation of blackberry (Rubus argutus, cv. 'Hillquist').</title>
        <authorList>
            <person name="Bruna T."/>
            <person name="Aryal R."/>
            <person name="Dudchenko O."/>
            <person name="Sargent D.J."/>
            <person name="Mead D."/>
            <person name="Buti M."/>
            <person name="Cavallini A."/>
            <person name="Hytonen T."/>
            <person name="Andres J."/>
            <person name="Pham M."/>
            <person name="Weisz D."/>
            <person name="Mascagni F."/>
            <person name="Usai G."/>
            <person name="Natali L."/>
            <person name="Bassil N."/>
            <person name="Fernandez G.E."/>
            <person name="Lomsadze A."/>
            <person name="Armour M."/>
            <person name="Olukolu B."/>
            <person name="Poorten T."/>
            <person name="Britton C."/>
            <person name="Davik J."/>
            <person name="Ashrafi H."/>
            <person name="Aiden E.L."/>
            <person name="Borodovsky M."/>
            <person name="Worthington M."/>
        </authorList>
    </citation>
    <scope>NUCLEOTIDE SEQUENCE [LARGE SCALE GENOMIC DNA]</scope>
    <source>
        <strain evidence="9">PI 553951</strain>
    </source>
</reference>
<dbReference type="PANTHER" id="PTHR19317">
    <property type="entry name" value="PRENYLATED RAB ACCEPTOR 1-RELATED"/>
    <property type="match status" value="1"/>
</dbReference>
<evidence type="ECO:0000313" key="10">
    <source>
        <dbReference type="Proteomes" id="UP001457282"/>
    </source>
</evidence>
<feature type="transmembrane region" description="Helical" evidence="7">
    <location>
        <begin position="70"/>
        <end position="89"/>
    </location>
</feature>
<dbReference type="GO" id="GO:0005794">
    <property type="term" value="C:Golgi apparatus"/>
    <property type="evidence" value="ECO:0007669"/>
    <property type="project" value="TreeGrafter"/>
</dbReference>
<keyword evidence="7" id="KW-0813">Transport</keyword>
<evidence type="ECO:0000256" key="2">
    <source>
        <dbReference type="ARBA" id="ARBA00004127"/>
    </source>
</evidence>
<sequence length="202" mass="22226">MALKPPADYGATTSTYRANPQTSQSASPTSTSRPVYPTRRPWREIFSPTAFSVPYDYADATSRLKHNISYFRVNYTMAVLLIVFLGLLWHPVSMIVFLIVLLAWAGFYFFRVPGPVVLFNRSFDDGAVLFSLSLVTVVALVLTRVGLNVLVSLIVAVVVVGLHAAFRVTEDLYFDEDTVSAAQGRLVSVVGSEPLGPAYSRI</sequence>
<evidence type="ECO:0000256" key="8">
    <source>
        <dbReference type="SAM" id="MobiDB-lite"/>
    </source>
</evidence>
<dbReference type="GO" id="GO:0005783">
    <property type="term" value="C:endoplasmic reticulum"/>
    <property type="evidence" value="ECO:0007669"/>
    <property type="project" value="TreeGrafter"/>
</dbReference>
<comment type="caution">
    <text evidence="9">The sequence shown here is derived from an EMBL/GenBank/DDBJ whole genome shotgun (WGS) entry which is preliminary data.</text>
</comment>
<keyword evidence="4 7" id="KW-0812">Transmembrane</keyword>
<dbReference type="Proteomes" id="UP001457282">
    <property type="component" value="Unassembled WGS sequence"/>
</dbReference>
<dbReference type="GO" id="GO:0016192">
    <property type="term" value="P:vesicle-mediated transport"/>
    <property type="evidence" value="ECO:0007669"/>
    <property type="project" value="TreeGrafter"/>
</dbReference>
<comment type="similarity">
    <text evidence="3 7">Belongs to the PRA1 family.</text>
</comment>
<protein>
    <recommendedName>
        <fullName evidence="7">PRA1 family protein</fullName>
    </recommendedName>
</protein>
<keyword evidence="10" id="KW-1185">Reference proteome</keyword>
<feature type="transmembrane region" description="Helical" evidence="7">
    <location>
        <begin position="149"/>
        <end position="166"/>
    </location>
</feature>
<proteinExistence type="inferred from homology"/>
<feature type="transmembrane region" description="Helical" evidence="7">
    <location>
        <begin position="126"/>
        <end position="143"/>
    </location>
</feature>
<evidence type="ECO:0000256" key="1">
    <source>
        <dbReference type="ARBA" id="ARBA00002501"/>
    </source>
</evidence>
<feature type="region of interest" description="Disordered" evidence="8">
    <location>
        <begin position="1"/>
        <end position="36"/>
    </location>
</feature>
<dbReference type="EMBL" id="JBEDUW010000006">
    <property type="protein sequence ID" value="KAK9919529.1"/>
    <property type="molecule type" value="Genomic_DNA"/>
</dbReference>
<keyword evidence="5 7" id="KW-1133">Transmembrane helix</keyword>
<evidence type="ECO:0000256" key="6">
    <source>
        <dbReference type="ARBA" id="ARBA00023136"/>
    </source>
</evidence>
<evidence type="ECO:0000313" key="9">
    <source>
        <dbReference type="EMBL" id="KAK9919529.1"/>
    </source>
</evidence>
<comment type="subcellular location">
    <subcellularLocation>
        <location evidence="2">Endomembrane system</location>
        <topology evidence="2">Multi-pass membrane protein</topology>
    </subcellularLocation>
    <subcellularLocation>
        <location evidence="7">Membrane</location>
        <topology evidence="7">Multi-pass membrane protein</topology>
    </subcellularLocation>
</comment>
<organism evidence="9 10">
    <name type="scientific">Rubus argutus</name>
    <name type="common">Southern blackberry</name>
    <dbReference type="NCBI Taxonomy" id="59490"/>
    <lineage>
        <taxon>Eukaryota</taxon>
        <taxon>Viridiplantae</taxon>
        <taxon>Streptophyta</taxon>
        <taxon>Embryophyta</taxon>
        <taxon>Tracheophyta</taxon>
        <taxon>Spermatophyta</taxon>
        <taxon>Magnoliopsida</taxon>
        <taxon>eudicotyledons</taxon>
        <taxon>Gunneridae</taxon>
        <taxon>Pentapetalae</taxon>
        <taxon>rosids</taxon>
        <taxon>fabids</taxon>
        <taxon>Rosales</taxon>
        <taxon>Rosaceae</taxon>
        <taxon>Rosoideae</taxon>
        <taxon>Rosoideae incertae sedis</taxon>
        <taxon>Rubus</taxon>
    </lineage>
</organism>
<gene>
    <name evidence="9" type="ORF">M0R45_028120</name>
</gene>
<accession>A0AAW1W7T8</accession>
<dbReference type="GO" id="GO:0016020">
    <property type="term" value="C:membrane"/>
    <property type="evidence" value="ECO:0007669"/>
    <property type="project" value="UniProtKB-SubCell"/>
</dbReference>
<dbReference type="InterPro" id="IPR004895">
    <property type="entry name" value="Prenylated_rab_accept_PRA1"/>
</dbReference>
<dbReference type="PANTHER" id="PTHR19317:SF16">
    <property type="entry name" value="PRA1 FAMILY PROTEIN E"/>
    <property type="match status" value="1"/>
</dbReference>
<dbReference type="AlphaFoldDB" id="A0AAW1W7T8"/>
<comment type="function">
    <text evidence="1 7">May be involved in both secretory and endocytic intracellular trafficking in the endosomal/prevacuolar compartments.</text>
</comment>
<evidence type="ECO:0000256" key="7">
    <source>
        <dbReference type="RuleBase" id="RU363107"/>
    </source>
</evidence>